<feature type="non-terminal residue" evidence="1">
    <location>
        <position position="53"/>
    </location>
</feature>
<name>X1H7X3_9ZZZZ</name>
<dbReference type="AlphaFoldDB" id="X1H7X3"/>
<accession>X1H7X3</accession>
<gene>
    <name evidence="1" type="ORF">S03H2_50459</name>
</gene>
<comment type="caution">
    <text evidence="1">The sequence shown here is derived from an EMBL/GenBank/DDBJ whole genome shotgun (WGS) entry which is preliminary data.</text>
</comment>
<sequence length="53" mass="6051">MNKQSIEILQGILNYNEVHDNYDKRLVIIEPKEAITDRGSKPGVFVSFDNLTS</sequence>
<reference evidence="1" key="1">
    <citation type="journal article" date="2014" name="Front. Microbiol.">
        <title>High frequency of phylogenetically diverse reductive dehalogenase-homologous genes in deep subseafloor sedimentary metagenomes.</title>
        <authorList>
            <person name="Kawai M."/>
            <person name="Futagami T."/>
            <person name="Toyoda A."/>
            <person name="Takaki Y."/>
            <person name="Nishi S."/>
            <person name="Hori S."/>
            <person name="Arai W."/>
            <person name="Tsubouchi T."/>
            <person name="Morono Y."/>
            <person name="Uchiyama I."/>
            <person name="Ito T."/>
            <person name="Fujiyama A."/>
            <person name="Inagaki F."/>
            <person name="Takami H."/>
        </authorList>
    </citation>
    <scope>NUCLEOTIDE SEQUENCE</scope>
    <source>
        <strain evidence="1">Expedition CK06-06</strain>
    </source>
</reference>
<dbReference type="EMBL" id="BARU01031950">
    <property type="protein sequence ID" value="GAH65462.1"/>
    <property type="molecule type" value="Genomic_DNA"/>
</dbReference>
<proteinExistence type="predicted"/>
<organism evidence="1">
    <name type="scientific">marine sediment metagenome</name>
    <dbReference type="NCBI Taxonomy" id="412755"/>
    <lineage>
        <taxon>unclassified sequences</taxon>
        <taxon>metagenomes</taxon>
        <taxon>ecological metagenomes</taxon>
    </lineage>
</organism>
<evidence type="ECO:0000313" key="1">
    <source>
        <dbReference type="EMBL" id="GAH65462.1"/>
    </source>
</evidence>
<protein>
    <submittedName>
        <fullName evidence="1">Uncharacterized protein</fullName>
    </submittedName>
</protein>